<protein>
    <submittedName>
        <fullName evidence="2">Uncharacterized protein</fullName>
    </submittedName>
</protein>
<evidence type="ECO:0000256" key="1">
    <source>
        <dbReference type="SAM" id="Phobius"/>
    </source>
</evidence>
<accession>A0A448WVC9</accession>
<dbReference type="Proteomes" id="UP000784294">
    <property type="component" value="Unassembled WGS sequence"/>
</dbReference>
<keyword evidence="1" id="KW-0812">Transmembrane</keyword>
<evidence type="ECO:0000313" key="3">
    <source>
        <dbReference type="Proteomes" id="UP000784294"/>
    </source>
</evidence>
<reference evidence="2" key="1">
    <citation type="submission" date="2018-11" db="EMBL/GenBank/DDBJ databases">
        <authorList>
            <consortium name="Pathogen Informatics"/>
        </authorList>
    </citation>
    <scope>NUCLEOTIDE SEQUENCE</scope>
</reference>
<keyword evidence="1" id="KW-1133">Transmembrane helix</keyword>
<feature type="transmembrane region" description="Helical" evidence="1">
    <location>
        <begin position="16"/>
        <end position="36"/>
    </location>
</feature>
<dbReference type="EMBL" id="CAAALY010049511">
    <property type="protein sequence ID" value="VEL21091.1"/>
    <property type="molecule type" value="Genomic_DNA"/>
</dbReference>
<proteinExistence type="predicted"/>
<keyword evidence="3" id="KW-1185">Reference proteome</keyword>
<evidence type="ECO:0000313" key="2">
    <source>
        <dbReference type="EMBL" id="VEL21091.1"/>
    </source>
</evidence>
<keyword evidence="1" id="KW-0472">Membrane</keyword>
<name>A0A448WVC9_9PLAT</name>
<gene>
    <name evidence="2" type="ORF">PXEA_LOCUS14531</name>
</gene>
<sequence length="79" mass="8537">MNITIIRKFLTKYGTFFNLSIVIALCIASGIFFNIATETPLDALSTAKGVPVAGAWLFGGTILSSQIAMLMGLVFCYLR</sequence>
<dbReference type="AlphaFoldDB" id="A0A448WVC9"/>
<feature type="transmembrane region" description="Helical" evidence="1">
    <location>
        <begin position="56"/>
        <end position="78"/>
    </location>
</feature>
<organism evidence="2 3">
    <name type="scientific">Protopolystoma xenopodis</name>
    <dbReference type="NCBI Taxonomy" id="117903"/>
    <lineage>
        <taxon>Eukaryota</taxon>
        <taxon>Metazoa</taxon>
        <taxon>Spiralia</taxon>
        <taxon>Lophotrochozoa</taxon>
        <taxon>Platyhelminthes</taxon>
        <taxon>Monogenea</taxon>
        <taxon>Polyopisthocotylea</taxon>
        <taxon>Polystomatidea</taxon>
        <taxon>Polystomatidae</taxon>
        <taxon>Protopolystoma</taxon>
    </lineage>
</organism>
<comment type="caution">
    <text evidence="2">The sequence shown here is derived from an EMBL/GenBank/DDBJ whole genome shotgun (WGS) entry which is preliminary data.</text>
</comment>